<dbReference type="AlphaFoldDB" id="A0A9W9RLM5"/>
<evidence type="ECO:0000313" key="3">
    <source>
        <dbReference type="EMBL" id="KAJ5362241.1"/>
    </source>
</evidence>
<dbReference type="EMBL" id="JAPZBR010000002">
    <property type="protein sequence ID" value="KAJ5362241.1"/>
    <property type="molecule type" value="Genomic_DNA"/>
</dbReference>
<gene>
    <name evidence="3" type="ORF">N7541_003085</name>
</gene>
<organism evidence="3 4">
    <name type="scientific">Penicillium brevicompactum</name>
    <dbReference type="NCBI Taxonomy" id="5074"/>
    <lineage>
        <taxon>Eukaryota</taxon>
        <taxon>Fungi</taxon>
        <taxon>Dikarya</taxon>
        <taxon>Ascomycota</taxon>
        <taxon>Pezizomycotina</taxon>
        <taxon>Eurotiomycetes</taxon>
        <taxon>Eurotiomycetidae</taxon>
        <taxon>Eurotiales</taxon>
        <taxon>Aspergillaceae</taxon>
        <taxon>Penicillium</taxon>
    </lineage>
</organism>
<keyword evidence="4" id="KW-1185">Reference proteome</keyword>
<name>A0A9W9RLM5_PENBR</name>
<feature type="region of interest" description="Disordered" evidence="1">
    <location>
        <begin position="48"/>
        <end position="68"/>
    </location>
</feature>
<reference evidence="3" key="2">
    <citation type="journal article" date="2023" name="IMA Fungus">
        <title>Comparative genomic study of the Penicillium genus elucidates a diverse pangenome and 15 lateral gene transfer events.</title>
        <authorList>
            <person name="Petersen C."/>
            <person name="Sorensen T."/>
            <person name="Nielsen M.R."/>
            <person name="Sondergaard T.E."/>
            <person name="Sorensen J.L."/>
            <person name="Fitzpatrick D.A."/>
            <person name="Frisvad J.C."/>
            <person name="Nielsen K.L."/>
        </authorList>
    </citation>
    <scope>NUCLEOTIDE SEQUENCE</scope>
    <source>
        <strain evidence="3">IBT 35675</strain>
    </source>
</reference>
<reference evidence="3" key="1">
    <citation type="submission" date="2022-12" db="EMBL/GenBank/DDBJ databases">
        <authorList>
            <person name="Petersen C."/>
        </authorList>
    </citation>
    <scope>NUCLEOTIDE SEQUENCE</scope>
    <source>
        <strain evidence="3">IBT 35675</strain>
    </source>
</reference>
<feature type="chain" id="PRO_5040958560" description="Secreted protein" evidence="2">
    <location>
        <begin position="30"/>
        <end position="68"/>
    </location>
</feature>
<accession>A0A9W9RLM5</accession>
<evidence type="ECO:0008006" key="5">
    <source>
        <dbReference type="Google" id="ProtNLM"/>
    </source>
</evidence>
<evidence type="ECO:0000256" key="2">
    <source>
        <dbReference type="SAM" id="SignalP"/>
    </source>
</evidence>
<feature type="signal peptide" evidence="2">
    <location>
        <begin position="1"/>
        <end position="29"/>
    </location>
</feature>
<keyword evidence="2" id="KW-0732">Signal</keyword>
<sequence length="68" mass="7653">MAWQLLIAAAQKSWGVILALLLQCHTCLATNTSSTELPEFKLKGSWHRRRKVTQQSQHNPQPPGSEKT</sequence>
<protein>
    <recommendedName>
        <fullName evidence="5">Secreted protein</fullName>
    </recommendedName>
</protein>
<dbReference type="Proteomes" id="UP001148299">
    <property type="component" value="Unassembled WGS sequence"/>
</dbReference>
<proteinExistence type="predicted"/>
<evidence type="ECO:0000313" key="4">
    <source>
        <dbReference type="Proteomes" id="UP001148299"/>
    </source>
</evidence>
<comment type="caution">
    <text evidence="3">The sequence shown here is derived from an EMBL/GenBank/DDBJ whole genome shotgun (WGS) entry which is preliminary data.</text>
</comment>
<evidence type="ECO:0000256" key="1">
    <source>
        <dbReference type="SAM" id="MobiDB-lite"/>
    </source>
</evidence>